<gene>
    <name evidence="9" type="ORF">C1H87_07075</name>
</gene>
<feature type="transmembrane region" description="Helical" evidence="6">
    <location>
        <begin position="276"/>
        <end position="298"/>
    </location>
</feature>
<protein>
    <recommendedName>
        <fullName evidence="11">ABC transporter permease</fullName>
    </recommendedName>
</protein>
<feature type="transmembrane region" description="Helical" evidence="6">
    <location>
        <begin position="420"/>
        <end position="439"/>
    </location>
</feature>
<feature type="transmembrane region" description="Helical" evidence="6">
    <location>
        <begin position="668"/>
        <end position="689"/>
    </location>
</feature>
<dbReference type="GO" id="GO:0022857">
    <property type="term" value="F:transmembrane transporter activity"/>
    <property type="evidence" value="ECO:0007669"/>
    <property type="project" value="TreeGrafter"/>
</dbReference>
<dbReference type="EMBL" id="CP025791">
    <property type="protein sequence ID" value="AUP78483.1"/>
    <property type="molecule type" value="Genomic_DNA"/>
</dbReference>
<feature type="domain" description="ABC3 transporter permease C-terminal" evidence="7">
    <location>
        <begin position="282"/>
        <end position="399"/>
    </location>
</feature>
<evidence type="ECO:0000256" key="6">
    <source>
        <dbReference type="SAM" id="Phobius"/>
    </source>
</evidence>
<evidence type="ECO:0000256" key="2">
    <source>
        <dbReference type="ARBA" id="ARBA00022475"/>
    </source>
</evidence>
<feature type="transmembrane region" description="Helical" evidence="6">
    <location>
        <begin position="323"/>
        <end position="352"/>
    </location>
</feature>
<dbReference type="Pfam" id="PF02687">
    <property type="entry name" value="FtsX"/>
    <property type="match status" value="2"/>
</dbReference>
<keyword evidence="4 6" id="KW-1133">Transmembrane helix</keyword>
<name>A0A2K9PN45_9FLAO</name>
<dbReference type="PANTHER" id="PTHR30572:SF18">
    <property type="entry name" value="ABC-TYPE MACROLIDE FAMILY EXPORT SYSTEM PERMEASE COMPONENT 2"/>
    <property type="match status" value="1"/>
</dbReference>
<evidence type="ECO:0000256" key="3">
    <source>
        <dbReference type="ARBA" id="ARBA00022692"/>
    </source>
</evidence>
<keyword evidence="2" id="KW-1003">Cell membrane</keyword>
<dbReference type="InterPro" id="IPR003838">
    <property type="entry name" value="ABC3_permease_C"/>
</dbReference>
<feature type="transmembrane region" description="Helical" evidence="6">
    <location>
        <begin position="372"/>
        <end position="399"/>
    </location>
</feature>
<dbReference type="KEGG" id="fek:C1H87_07075"/>
<keyword evidence="5 6" id="KW-0472">Membrane</keyword>
<evidence type="ECO:0000259" key="8">
    <source>
        <dbReference type="Pfam" id="PF12704"/>
    </source>
</evidence>
<evidence type="ECO:0000256" key="1">
    <source>
        <dbReference type="ARBA" id="ARBA00004651"/>
    </source>
</evidence>
<feature type="transmembrane region" description="Helical" evidence="6">
    <location>
        <begin position="710"/>
        <end position="736"/>
    </location>
</feature>
<evidence type="ECO:0000313" key="9">
    <source>
        <dbReference type="EMBL" id="AUP78483.1"/>
    </source>
</evidence>
<comment type="subcellular location">
    <subcellularLocation>
        <location evidence="1">Cell membrane</location>
        <topology evidence="1">Multi-pass membrane protein</topology>
    </subcellularLocation>
</comment>
<feature type="transmembrane region" description="Helical" evidence="6">
    <location>
        <begin position="21"/>
        <end position="41"/>
    </location>
</feature>
<keyword evidence="10" id="KW-1185">Reference proteome</keyword>
<feature type="transmembrane region" description="Helical" evidence="6">
    <location>
        <begin position="751"/>
        <end position="774"/>
    </location>
</feature>
<dbReference type="InterPro" id="IPR025857">
    <property type="entry name" value="MacB_PCD"/>
</dbReference>
<accession>A0A2K9PN45</accession>
<dbReference type="GO" id="GO:0005886">
    <property type="term" value="C:plasma membrane"/>
    <property type="evidence" value="ECO:0007669"/>
    <property type="project" value="UniProtKB-SubCell"/>
</dbReference>
<feature type="domain" description="MacB-like periplasmic core" evidence="8">
    <location>
        <begin position="20"/>
        <end position="238"/>
    </location>
</feature>
<dbReference type="RefSeq" id="WP_102755138.1">
    <property type="nucleotide sequence ID" value="NZ_CP025791.1"/>
</dbReference>
<feature type="domain" description="ABC3 transporter permease C-terminal" evidence="7">
    <location>
        <begin position="668"/>
        <end position="779"/>
    </location>
</feature>
<dbReference type="PANTHER" id="PTHR30572">
    <property type="entry name" value="MEMBRANE COMPONENT OF TRANSPORTER-RELATED"/>
    <property type="match status" value="1"/>
</dbReference>
<evidence type="ECO:0000313" key="10">
    <source>
        <dbReference type="Proteomes" id="UP000235826"/>
    </source>
</evidence>
<reference evidence="9 10" key="1">
    <citation type="submission" date="2018-01" db="EMBL/GenBank/DDBJ databases">
        <title>Complete genome sequence of Flavivirga eckloniae ECD14 isolated from seaweed Ecklonia cava.</title>
        <authorList>
            <person name="Lee J.H."/>
            <person name="Baik K.S."/>
            <person name="Seong C.N."/>
        </authorList>
    </citation>
    <scope>NUCLEOTIDE SEQUENCE [LARGE SCALE GENOMIC DNA]</scope>
    <source>
        <strain evidence="9 10">ECD14</strain>
    </source>
</reference>
<proteinExistence type="predicted"/>
<evidence type="ECO:0000256" key="4">
    <source>
        <dbReference type="ARBA" id="ARBA00022989"/>
    </source>
</evidence>
<keyword evidence="3 6" id="KW-0812">Transmembrane</keyword>
<evidence type="ECO:0000259" key="7">
    <source>
        <dbReference type="Pfam" id="PF02687"/>
    </source>
</evidence>
<dbReference type="AlphaFoldDB" id="A0A2K9PN45"/>
<dbReference type="InterPro" id="IPR050250">
    <property type="entry name" value="Macrolide_Exporter_MacB"/>
</dbReference>
<evidence type="ECO:0008006" key="11">
    <source>
        <dbReference type="Google" id="ProtNLM"/>
    </source>
</evidence>
<dbReference type="OrthoDB" id="5933722at2"/>
<organism evidence="9 10">
    <name type="scientific">Flavivirga eckloniae</name>
    <dbReference type="NCBI Taxonomy" id="1803846"/>
    <lineage>
        <taxon>Bacteria</taxon>
        <taxon>Pseudomonadati</taxon>
        <taxon>Bacteroidota</taxon>
        <taxon>Flavobacteriia</taxon>
        <taxon>Flavobacteriales</taxon>
        <taxon>Flavobacteriaceae</taxon>
        <taxon>Flavivirga</taxon>
    </lineage>
</organism>
<feature type="domain" description="MacB-like periplasmic core" evidence="8">
    <location>
        <begin position="428"/>
        <end position="619"/>
    </location>
</feature>
<sequence>MIRNYLKIAWRNLQQRKVHTAINIFGLTIGFASSMLIYLFISHHLSFDTFHSNSDSIYRLNTEEHINQVYHTATVPPGFAKVFREEFTFADKVAKIVKQEELIIDIGDVKFKQDISFVEEDFFKIFNFPLVNENRNVSISNPNTALITEKKALSLFGKKDVVGETFVLENNKTVKITGVLKDLPKATFLDTEIFIAFQNLKDISRFASSEGWNGTMSSLQCFTRLKPNQNIGAIETALLELPKKYRPKATNRHVYKLQPLSNIHFNKDYGGLNPNFLIIFGAIGLFLIGIASINFINISTAQAFYRSKEIGVRKVLGGLKQQLFWQFLVETFLISLLAALLGTLVTALALPYFNNLFDLQLTFKSLFDIKFFTFFTVLLSVVSFLAGSYPGLLIARITPVLALKGKLNHNDAGGTSTRKILVVTQFSISIILIVATLVISKQITYAINGELGFEKESIVMMDIPPHTKHTTLNTLKERLSNISGVQQISNCFSSPGGAKNAWGSTFQYNNKSESEEFQVSVKAGDIDFIKLFNIPLVTGRSFLKNDQTTEVIVNEKFVEKLDATSVEDVLGKSLELQGHKTTIVGVFRNFHDRKFTKEINPIAVIPNADWYREIAVKIDYSNAKTALTQIDEIWSQTFNDYIFDYRFLDERVAEQYESEQRYLFLSKLFSGLAIFIGCLGIYGLILFFINQRIKEIGIRKVLGSNVRHILALFSIDFVKLILIAGIISTPIAWYIMEQWLQGYVYRTDIKWWYFVVAIMFTLIITVITISYQTVRAALTNPIKSLRTE</sequence>
<dbReference type="Proteomes" id="UP000235826">
    <property type="component" value="Chromosome"/>
</dbReference>
<evidence type="ECO:0000256" key="5">
    <source>
        <dbReference type="ARBA" id="ARBA00023136"/>
    </source>
</evidence>
<dbReference type="Pfam" id="PF12704">
    <property type="entry name" value="MacB_PCD"/>
    <property type="match status" value="2"/>
</dbReference>